<comment type="function">
    <text evidence="3">Probably deamidates glutamine residues to glutamate on methyl-accepting chemotaxis receptors (MCPs), playing an important role in chemotaxis.</text>
</comment>
<dbReference type="InterPro" id="IPR005659">
    <property type="entry name" value="Chemorcpt_Glu_NH3ase_CheD"/>
</dbReference>
<dbReference type="EC" id="3.5.1.44" evidence="3"/>
<dbReference type="Pfam" id="PF03975">
    <property type="entry name" value="CheD"/>
    <property type="match status" value="1"/>
</dbReference>
<comment type="catalytic activity">
    <reaction evidence="3">
        <text>L-glutaminyl-[protein] + H2O = L-glutamyl-[protein] + NH4(+)</text>
        <dbReference type="Rhea" id="RHEA:16441"/>
        <dbReference type="Rhea" id="RHEA-COMP:10207"/>
        <dbReference type="Rhea" id="RHEA-COMP:10208"/>
        <dbReference type="ChEBI" id="CHEBI:15377"/>
        <dbReference type="ChEBI" id="CHEBI:28938"/>
        <dbReference type="ChEBI" id="CHEBI:29973"/>
        <dbReference type="ChEBI" id="CHEBI:30011"/>
        <dbReference type="EC" id="3.5.1.44"/>
    </reaction>
</comment>
<dbReference type="SUPFAM" id="SSF64438">
    <property type="entry name" value="CNF1/YfiH-like putative cysteine hydrolases"/>
    <property type="match status" value="1"/>
</dbReference>
<evidence type="ECO:0000313" key="6">
    <source>
        <dbReference type="Proteomes" id="UP000469724"/>
    </source>
</evidence>
<evidence type="ECO:0000256" key="3">
    <source>
        <dbReference type="HAMAP-Rule" id="MF_01440"/>
    </source>
</evidence>
<dbReference type="AlphaFoldDB" id="A0A7K3NQY5"/>
<accession>A0A7K3NQY5</accession>
<dbReference type="InterPro" id="IPR011324">
    <property type="entry name" value="Cytotoxic_necrot_fac-like_cat"/>
</dbReference>
<feature type="region of interest" description="Disordered" evidence="4">
    <location>
        <begin position="165"/>
        <end position="185"/>
    </location>
</feature>
<evidence type="ECO:0000256" key="4">
    <source>
        <dbReference type="SAM" id="MobiDB-lite"/>
    </source>
</evidence>
<dbReference type="CDD" id="cd16352">
    <property type="entry name" value="CheD"/>
    <property type="match status" value="1"/>
</dbReference>
<sequence>MRELVNLYPDLDSVYLLVAQGGVFERPTMVQTVLGSCVSVAFFSRDCGFGGIFHALLPRSADYEKVLLPGNRFRYVDAAVDALAGALSRRGVDLSEVECKVFGGAGALFQGEAGVGQKNVLAAYEALARHRLRVTASHVGGDRGRKLVFFSHTGEVFVKYLGPQAASGPSCRLEDKGRRRRAAGK</sequence>
<evidence type="ECO:0000256" key="2">
    <source>
        <dbReference type="ARBA" id="ARBA00022801"/>
    </source>
</evidence>
<dbReference type="PANTHER" id="PTHR35147:SF1">
    <property type="entry name" value="CHEMORECEPTOR GLUTAMINE DEAMIDASE CHED-RELATED"/>
    <property type="match status" value="1"/>
</dbReference>
<keyword evidence="1 3" id="KW-0145">Chemotaxis</keyword>
<comment type="caution">
    <text evidence="5">The sequence shown here is derived from an EMBL/GenBank/DDBJ whole genome shotgun (WGS) entry which is preliminary data.</text>
</comment>
<dbReference type="PANTHER" id="PTHR35147">
    <property type="entry name" value="CHEMORECEPTOR GLUTAMINE DEAMIDASE CHED-RELATED"/>
    <property type="match status" value="1"/>
</dbReference>
<keyword evidence="6" id="KW-1185">Reference proteome</keyword>
<comment type="similarity">
    <text evidence="3">Belongs to the CheD family.</text>
</comment>
<protein>
    <recommendedName>
        <fullName evidence="3">Probable chemoreceptor glutamine deamidase CheD</fullName>
        <ecNumber evidence="3">3.5.1.44</ecNumber>
    </recommendedName>
</protein>
<keyword evidence="2 3" id="KW-0378">Hydrolase</keyword>
<reference evidence="5 6" key="1">
    <citation type="submission" date="2020-02" db="EMBL/GenBank/DDBJ databases">
        <title>Comparative genomics of sulfur disproportionating microorganisms.</title>
        <authorList>
            <person name="Ward L.M."/>
            <person name="Bertran E."/>
            <person name="Johnston D.T."/>
        </authorList>
    </citation>
    <scope>NUCLEOTIDE SEQUENCE [LARGE SCALE GENOMIC DNA]</scope>
    <source>
        <strain evidence="5 6">DSM 3696</strain>
    </source>
</reference>
<name>A0A7K3NQY5_9BACT</name>
<dbReference type="HAMAP" id="MF_01440">
    <property type="entry name" value="CheD"/>
    <property type="match status" value="1"/>
</dbReference>
<dbReference type="RefSeq" id="WP_163303669.1">
    <property type="nucleotide sequence ID" value="NZ_JAAGRQ010000117.1"/>
</dbReference>
<organism evidence="5 6">
    <name type="scientific">Desulfolutivibrio sulfodismutans</name>
    <dbReference type="NCBI Taxonomy" id="63561"/>
    <lineage>
        <taxon>Bacteria</taxon>
        <taxon>Pseudomonadati</taxon>
        <taxon>Thermodesulfobacteriota</taxon>
        <taxon>Desulfovibrionia</taxon>
        <taxon>Desulfovibrionales</taxon>
        <taxon>Desulfovibrionaceae</taxon>
        <taxon>Desulfolutivibrio</taxon>
    </lineage>
</organism>
<gene>
    <name evidence="3" type="primary">cheD</name>
    <name evidence="5" type="ORF">G3N56_17830</name>
</gene>
<dbReference type="EMBL" id="JAAGRQ010000117">
    <property type="protein sequence ID" value="NDY58598.1"/>
    <property type="molecule type" value="Genomic_DNA"/>
</dbReference>
<dbReference type="Gene3D" id="3.30.1330.200">
    <property type="match status" value="1"/>
</dbReference>
<dbReference type="GO" id="GO:0050568">
    <property type="term" value="F:protein-glutamine glutaminase activity"/>
    <property type="evidence" value="ECO:0007669"/>
    <property type="project" value="UniProtKB-UniRule"/>
</dbReference>
<proteinExistence type="inferred from homology"/>
<evidence type="ECO:0000256" key="1">
    <source>
        <dbReference type="ARBA" id="ARBA00022500"/>
    </source>
</evidence>
<dbReference type="InterPro" id="IPR038592">
    <property type="entry name" value="CheD-like_sf"/>
</dbReference>
<evidence type="ECO:0000313" key="5">
    <source>
        <dbReference type="EMBL" id="NDY58598.1"/>
    </source>
</evidence>
<dbReference type="Proteomes" id="UP000469724">
    <property type="component" value="Unassembled WGS sequence"/>
</dbReference>
<dbReference type="GO" id="GO:0006935">
    <property type="term" value="P:chemotaxis"/>
    <property type="evidence" value="ECO:0007669"/>
    <property type="project" value="UniProtKB-UniRule"/>
</dbReference>